<dbReference type="EMBL" id="SVCM01000075">
    <property type="protein sequence ID" value="MBE6059852.1"/>
    <property type="molecule type" value="Genomic_DNA"/>
</dbReference>
<dbReference type="GO" id="GO:0033818">
    <property type="term" value="F:beta-ketoacyl-acyl-carrier-protein synthase III activity"/>
    <property type="evidence" value="ECO:0007669"/>
    <property type="project" value="UniProtKB-UniRule"/>
</dbReference>
<evidence type="ECO:0000313" key="18">
    <source>
        <dbReference type="Proteomes" id="UP000768462"/>
    </source>
</evidence>
<evidence type="ECO:0000256" key="8">
    <source>
        <dbReference type="ARBA" id="ARBA00023268"/>
    </source>
</evidence>
<dbReference type="EC" id="2.3.1.180" evidence="14"/>
<evidence type="ECO:0000259" key="16">
    <source>
        <dbReference type="Pfam" id="PF08545"/>
    </source>
</evidence>
<evidence type="ECO:0000256" key="3">
    <source>
        <dbReference type="ARBA" id="ARBA00022516"/>
    </source>
</evidence>
<evidence type="ECO:0000256" key="6">
    <source>
        <dbReference type="ARBA" id="ARBA00023098"/>
    </source>
</evidence>
<comment type="domain">
    <text evidence="14">The last Arg residue of the ACP-binding site is essential for the weak association between ACP/AcpP and FabH.</text>
</comment>
<keyword evidence="9 14" id="KW-0012">Acyltransferase</keyword>
<evidence type="ECO:0000313" key="17">
    <source>
        <dbReference type="EMBL" id="MBE6059852.1"/>
    </source>
</evidence>
<dbReference type="Proteomes" id="UP000768462">
    <property type="component" value="Unassembled WGS sequence"/>
</dbReference>
<dbReference type="AlphaFoldDB" id="A0A927W3J3"/>
<proteinExistence type="inferred from homology"/>
<feature type="active site" evidence="14">
    <location>
        <position position="250"/>
    </location>
</feature>
<comment type="catalytic activity">
    <reaction evidence="12">
        <text>2-methylpropanoyl-CoA + malonyl-[ACP] + H(+) = 4-methyl-3-oxopentanoyl-[ACP] + CO2 + CoA</text>
        <dbReference type="Rhea" id="RHEA:42268"/>
        <dbReference type="Rhea" id="RHEA-COMP:9623"/>
        <dbReference type="Rhea" id="RHEA-COMP:9940"/>
        <dbReference type="ChEBI" id="CHEBI:15378"/>
        <dbReference type="ChEBI" id="CHEBI:16526"/>
        <dbReference type="ChEBI" id="CHEBI:57287"/>
        <dbReference type="ChEBI" id="CHEBI:57338"/>
        <dbReference type="ChEBI" id="CHEBI:78449"/>
        <dbReference type="ChEBI" id="CHEBI:78820"/>
        <dbReference type="EC" id="2.3.1.300"/>
    </reaction>
    <physiologicalReaction direction="left-to-right" evidence="12">
        <dbReference type="Rhea" id="RHEA:42269"/>
    </physiologicalReaction>
</comment>
<evidence type="ECO:0000256" key="9">
    <source>
        <dbReference type="ARBA" id="ARBA00023315"/>
    </source>
</evidence>
<dbReference type="Pfam" id="PF08541">
    <property type="entry name" value="ACP_syn_III_C"/>
    <property type="match status" value="1"/>
</dbReference>
<accession>A0A927W3J3</accession>
<keyword evidence="3 14" id="KW-0444">Lipid biosynthesis</keyword>
<dbReference type="NCBIfam" id="TIGR00747">
    <property type="entry name" value="fabH"/>
    <property type="match status" value="1"/>
</dbReference>
<dbReference type="InterPro" id="IPR004655">
    <property type="entry name" value="FabH"/>
</dbReference>
<dbReference type="HAMAP" id="MF_01815">
    <property type="entry name" value="FabH"/>
    <property type="match status" value="1"/>
</dbReference>
<feature type="active site" evidence="14">
    <location>
        <position position="280"/>
    </location>
</feature>
<evidence type="ECO:0000256" key="10">
    <source>
        <dbReference type="ARBA" id="ARBA00051096"/>
    </source>
</evidence>
<evidence type="ECO:0000256" key="12">
    <source>
        <dbReference type="ARBA" id="ARBA00052467"/>
    </source>
</evidence>
<evidence type="ECO:0000256" key="5">
    <source>
        <dbReference type="ARBA" id="ARBA00022832"/>
    </source>
</evidence>
<comment type="similarity">
    <text evidence="2 14">Belongs to the thiolase-like superfamily. FabH family.</text>
</comment>
<comment type="catalytic activity">
    <reaction evidence="10">
        <text>malonyl-[ACP] + acetyl-CoA + H(+) = 3-oxobutanoyl-[ACP] + CO2 + CoA</text>
        <dbReference type="Rhea" id="RHEA:12080"/>
        <dbReference type="Rhea" id="RHEA-COMP:9623"/>
        <dbReference type="Rhea" id="RHEA-COMP:9625"/>
        <dbReference type="ChEBI" id="CHEBI:15378"/>
        <dbReference type="ChEBI" id="CHEBI:16526"/>
        <dbReference type="ChEBI" id="CHEBI:57287"/>
        <dbReference type="ChEBI" id="CHEBI:57288"/>
        <dbReference type="ChEBI" id="CHEBI:78449"/>
        <dbReference type="ChEBI" id="CHEBI:78450"/>
        <dbReference type="EC" id="2.3.1.180"/>
    </reaction>
    <physiologicalReaction direction="left-to-right" evidence="10">
        <dbReference type="Rhea" id="RHEA:12081"/>
    </physiologicalReaction>
</comment>
<keyword evidence="14" id="KW-0963">Cytoplasm</keyword>
<dbReference type="FunFam" id="3.40.47.10:FF:000004">
    <property type="entry name" value="3-oxoacyl-[acyl-carrier-protein] synthase 3"/>
    <property type="match status" value="1"/>
</dbReference>
<comment type="catalytic activity">
    <reaction evidence="11">
        <text>(2S)-2-methylbutanoyl-CoA + malonyl-[ACP] + H(+) = (4S)-4-methyl-3-oxohexanoyl-[ACP] + CO2 + CoA</text>
        <dbReference type="Rhea" id="RHEA:42276"/>
        <dbReference type="Rhea" id="RHEA-COMP:9623"/>
        <dbReference type="Rhea" id="RHEA-COMP:17148"/>
        <dbReference type="ChEBI" id="CHEBI:15378"/>
        <dbReference type="ChEBI" id="CHEBI:16526"/>
        <dbReference type="ChEBI" id="CHEBI:57287"/>
        <dbReference type="ChEBI" id="CHEBI:78449"/>
        <dbReference type="ChEBI" id="CHEBI:88166"/>
        <dbReference type="ChEBI" id="CHEBI:167462"/>
        <dbReference type="EC" id="2.3.1.300"/>
    </reaction>
    <physiologicalReaction direction="left-to-right" evidence="11">
        <dbReference type="Rhea" id="RHEA:42277"/>
    </physiologicalReaction>
</comment>
<dbReference type="GO" id="GO:0006633">
    <property type="term" value="P:fatty acid biosynthetic process"/>
    <property type="evidence" value="ECO:0007669"/>
    <property type="project" value="UniProtKB-UniRule"/>
</dbReference>
<dbReference type="PANTHER" id="PTHR43091">
    <property type="entry name" value="3-OXOACYL-[ACYL-CARRIER-PROTEIN] SYNTHASE"/>
    <property type="match status" value="1"/>
</dbReference>
<evidence type="ECO:0000256" key="1">
    <source>
        <dbReference type="ARBA" id="ARBA00005194"/>
    </source>
</evidence>
<keyword evidence="8 14" id="KW-0511">Multifunctional enzyme</keyword>
<dbReference type="Gene3D" id="3.40.47.10">
    <property type="match status" value="1"/>
</dbReference>
<evidence type="ECO:0000259" key="15">
    <source>
        <dbReference type="Pfam" id="PF08541"/>
    </source>
</evidence>
<keyword evidence="4 14" id="KW-0808">Transferase</keyword>
<evidence type="ECO:0000256" key="4">
    <source>
        <dbReference type="ARBA" id="ARBA00022679"/>
    </source>
</evidence>
<feature type="domain" description="Beta-ketoacyl-[acyl-carrier-protein] synthase III N-terminal" evidence="16">
    <location>
        <begin position="106"/>
        <end position="174"/>
    </location>
</feature>
<comment type="caution">
    <text evidence="17">The sequence shown here is derived from an EMBL/GenBank/DDBJ whole genome shotgun (WGS) entry which is preliminary data.</text>
</comment>
<evidence type="ECO:0000256" key="7">
    <source>
        <dbReference type="ARBA" id="ARBA00023160"/>
    </source>
</evidence>
<feature type="domain" description="Beta-ketoacyl-[acyl-carrier-protein] synthase III C-terminal" evidence="15">
    <location>
        <begin position="235"/>
        <end position="323"/>
    </location>
</feature>
<dbReference type="Pfam" id="PF08545">
    <property type="entry name" value="ACP_syn_III"/>
    <property type="match status" value="1"/>
</dbReference>
<dbReference type="InterPro" id="IPR016039">
    <property type="entry name" value="Thiolase-like"/>
</dbReference>
<comment type="function">
    <text evidence="14">Catalyzes the condensation reaction of fatty acid synthesis by the addition to an acyl acceptor of two carbons from malonyl-ACP. Catalyzes the first condensation reaction which initiates fatty acid synthesis and may therefore play a role in governing the total rate of fatty acid production. Possesses both acetoacetyl-ACP synthase and acetyl transacylase activities. Its substrate specificity determines the biosynthesis of branched-chain and/or straight-chain of fatty acids.</text>
</comment>
<dbReference type="GO" id="GO:0005737">
    <property type="term" value="C:cytoplasm"/>
    <property type="evidence" value="ECO:0007669"/>
    <property type="project" value="UniProtKB-SubCell"/>
</dbReference>
<evidence type="ECO:0000256" key="14">
    <source>
        <dbReference type="HAMAP-Rule" id="MF_01815"/>
    </source>
</evidence>
<sequence length="325" mass="35379">MIGSRILGTGSYTPSNIVYNKDIENIVDTSDSWIRERTGIAERRISTGEDTSELAIKSALKALEDSNVDGKEIDLILVATVSPDSLIPSVACNVQKEIGAVNAMAFDINAACSGFIFALDIAKGYIETGRATKALIIGAEVLSKIVNWEDRNTCVLFGDGAGAVVIGKDSEEYISYINCKSVGSKGESLTCDILPMENIFTKEVINNNNKIQMNGKDIYKFAVKVMEEEFNRIIEKSNIKKEDIDFILPHQANIRMIESVSKKIDIPLSRFIINLDKKGNTSSASIPIALDEANKNGQIKQGSNIVIIGFGGGLTYGSALLKWNK</sequence>
<keyword evidence="6 14" id="KW-0443">Lipid metabolism</keyword>
<feature type="active site" evidence="14">
    <location>
        <position position="112"/>
    </location>
</feature>
<dbReference type="InterPro" id="IPR013747">
    <property type="entry name" value="ACP_syn_III_C"/>
</dbReference>
<comment type="subunit">
    <text evidence="14">Homodimer.</text>
</comment>
<keyword evidence="5 14" id="KW-0276">Fatty acid metabolism</keyword>
<comment type="subcellular location">
    <subcellularLocation>
        <location evidence="14">Cytoplasm</location>
    </subcellularLocation>
</comment>
<dbReference type="PANTHER" id="PTHR43091:SF1">
    <property type="entry name" value="BETA-KETOACYL-[ACYL-CARRIER-PROTEIN] SYNTHASE III, CHLOROPLASTIC"/>
    <property type="match status" value="1"/>
</dbReference>
<evidence type="ECO:0000256" key="11">
    <source>
        <dbReference type="ARBA" id="ARBA00052407"/>
    </source>
</evidence>
<dbReference type="CDD" id="cd00830">
    <property type="entry name" value="KAS_III"/>
    <property type="match status" value="1"/>
</dbReference>
<dbReference type="InterPro" id="IPR013751">
    <property type="entry name" value="ACP_syn_III_N"/>
</dbReference>
<name>A0A927W3J3_9CLOT</name>
<protein>
    <recommendedName>
        <fullName evidence="14">Beta-ketoacyl-[acyl-carrier-protein] synthase III</fullName>
        <shortName evidence="14">Beta-ketoacyl-ACP synthase III</shortName>
        <shortName evidence="14">KAS III</shortName>
        <ecNumber evidence="14">2.3.1.180</ecNumber>
    </recommendedName>
    <alternativeName>
        <fullName evidence="14">3-oxoacyl-[acyl-carrier-protein] synthase 3</fullName>
    </alternativeName>
    <alternativeName>
        <fullName evidence="14">3-oxoacyl-[acyl-carrier-protein] synthase III</fullName>
    </alternativeName>
</protein>
<evidence type="ECO:0000256" key="13">
    <source>
        <dbReference type="ARBA" id="ARBA00052985"/>
    </source>
</evidence>
<organism evidence="17 18">
    <name type="scientific">Clostridium sulfidigenes</name>
    <dbReference type="NCBI Taxonomy" id="318464"/>
    <lineage>
        <taxon>Bacteria</taxon>
        <taxon>Bacillati</taxon>
        <taxon>Bacillota</taxon>
        <taxon>Clostridia</taxon>
        <taxon>Eubacteriales</taxon>
        <taxon>Clostridiaceae</taxon>
        <taxon>Clostridium</taxon>
    </lineage>
</organism>
<evidence type="ECO:0000256" key="2">
    <source>
        <dbReference type="ARBA" id="ARBA00008642"/>
    </source>
</evidence>
<dbReference type="SUPFAM" id="SSF53901">
    <property type="entry name" value="Thiolase-like"/>
    <property type="match status" value="1"/>
</dbReference>
<gene>
    <name evidence="14" type="primary">fabH</name>
    <name evidence="17" type="ORF">E7215_06720</name>
</gene>
<keyword evidence="7 14" id="KW-0275">Fatty acid biosynthesis</keyword>
<dbReference type="NCBIfam" id="NF006829">
    <property type="entry name" value="PRK09352.1"/>
    <property type="match status" value="1"/>
</dbReference>
<comment type="catalytic activity">
    <reaction evidence="13">
        <text>3-methylbutanoyl-CoA + malonyl-[ACP] + H(+) = 5-methyl-3-oxohexanoyl-[ACP] + CO2 + CoA</text>
        <dbReference type="Rhea" id="RHEA:42272"/>
        <dbReference type="Rhea" id="RHEA-COMP:9623"/>
        <dbReference type="Rhea" id="RHEA-COMP:9941"/>
        <dbReference type="ChEBI" id="CHEBI:15378"/>
        <dbReference type="ChEBI" id="CHEBI:16526"/>
        <dbReference type="ChEBI" id="CHEBI:57287"/>
        <dbReference type="ChEBI" id="CHEBI:57345"/>
        <dbReference type="ChEBI" id="CHEBI:78449"/>
        <dbReference type="ChEBI" id="CHEBI:78822"/>
        <dbReference type="EC" id="2.3.1.300"/>
    </reaction>
    <physiologicalReaction direction="left-to-right" evidence="13">
        <dbReference type="Rhea" id="RHEA:42273"/>
    </physiologicalReaction>
</comment>
<feature type="region of interest" description="ACP-binding" evidence="14">
    <location>
        <begin position="251"/>
        <end position="255"/>
    </location>
</feature>
<comment type="pathway">
    <text evidence="1 14">Lipid metabolism; fatty acid biosynthesis.</text>
</comment>
<dbReference type="GO" id="GO:0004315">
    <property type="term" value="F:3-oxoacyl-[acyl-carrier-protein] synthase activity"/>
    <property type="evidence" value="ECO:0007669"/>
    <property type="project" value="InterPro"/>
</dbReference>
<reference evidence="17" key="1">
    <citation type="submission" date="2019-04" db="EMBL/GenBank/DDBJ databases">
        <title>Evolution of Biomass-Degrading Anaerobic Consortia Revealed by Metagenomics.</title>
        <authorList>
            <person name="Peng X."/>
        </authorList>
    </citation>
    <scope>NUCLEOTIDE SEQUENCE</scope>
    <source>
        <strain evidence="17">SIG254</strain>
    </source>
</reference>